<feature type="compositionally biased region" description="Polar residues" evidence="1">
    <location>
        <begin position="313"/>
        <end position="322"/>
    </location>
</feature>
<dbReference type="STRING" id="50376.A0A517LA58"/>
<feature type="compositionally biased region" description="Low complexity" evidence="1">
    <location>
        <begin position="260"/>
        <end position="280"/>
    </location>
</feature>
<accession>A0A517LA58</accession>
<feature type="region of interest" description="Disordered" evidence="1">
    <location>
        <begin position="431"/>
        <end position="470"/>
    </location>
</feature>
<evidence type="ECO:0000256" key="1">
    <source>
        <dbReference type="SAM" id="MobiDB-lite"/>
    </source>
</evidence>
<name>A0A517LA58_9PEZI</name>
<gene>
    <name evidence="2" type="ORF">FKW77_000038</name>
</gene>
<feature type="compositionally biased region" description="Low complexity" evidence="1">
    <location>
        <begin position="292"/>
        <end position="305"/>
    </location>
</feature>
<reference evidence="2 3" key="1">
    <citation type="submission" date="2019-07" db="EMBL/GenBank/DDBJ databases">
        <title>Finished genome of Venturia effusa.</title>
        <authorList>
            <person name="Young C.A."/>
            <person name="Cox M.P."/>
            <person name="Ganley A.R.D."/>
            <person name="David W.J."/>
        </authorList>
    </citation>
    <scope>NUCLEOTIDE SEQUENCE [LARGE SCALE GENOMIC DNA]</scope>
    <source>
        <strain evidence="3">albino</strain>
    </source>
</reference>
<evidence type="ECO:0000313" key="2">
    <source>
        <dbReference type="EMBL" id="QDS72504.1"/>
    </source>
</evidence>
<organism evidence="2 3">
    <name type="scientific">Venturia effusa</name>
    <dbReference type="NCBI Taxonomy" id="50376"/>
    <lineage>
        <taxon>Eukaryota</taxon>
        <taxon>Fungi</taxon>
        <taxon>Dikarya</taxon>
        <taxon>Ascomycota</taxon>
        <taxon>Pezizomycotina</taxon>
        <taxon>Dothideomycetes</taxon>
        <taxon>Pleosporomycetidae</taxon>
        <taxon>Venturiales</taxon>
        <taxon>Venturiaceae</taxon>
        <taxon>Venturia</taxon>
    </lineage>
</organism>
<feature type="region of interest" description="Disordered" evidence="1">
    <location>
        <begin position="569"/>
        <end position="683"/>
    </location>
</feature>
<feature type="compositionally biased region" description="Basic and acidic residues" evidence="1">
    <location>
        <begin position="631"/>
        <end position="643"/>
    </location>
</feature>
<feature type="region of interest" description="Disordered" evidence="1">
    <location>
        <begin position="246"/>
        <end position="362"/>
    </location>
</feature>
<dbReference type="EMBL" id="CP042192">
    <property type="protein sequence ID" value="QDS72504.1"/>
    <property type="molecule type" value="Genomic_DNA"/>
</dbReference>
<sequence>MKCIDNQGDRKADAVVRAGGQPCDEYGTHLASDGAICTWVPVNHGQKIVIETGFAGMTKEIQIDLVVDGVLRNSEKTTRKAEKKDRKSERFEHGFYAQSKSVINEAELEIKALDVSSYPSIQVEGKDSVGIIEVRISILREEYEEYHKLDDVKSFETIMDWKEAYRTPSYTKIRPVQQVDFIPIDQQPTKVQITKLKQRASGRRPGTKPWVVFRFYYRPQEAINSEGLTKANSKTVIKFDAPPLTKNADQTATAPGPPNASSLAGTASATTAKDTSTSTTEAPSTKAATVQKPSSKKAASAHTAAESPDDTKNATNDATSANEPPVEGPKDGITQPIVSKTDLGSEQPDLVSENASSSMPSYELECSTIRSTAEHLELSSIKESSAMTSIPDQPTLAADILEVAPERVVSEYQQSPSTMMVDVAAEVPTEEMQQAPAAGDDTTTGQDFARKDTPQPSSSQALAAKMVPDSEADTNEILLSSSPKDAVQVSTVAKVPAVVTPTFNVSQSLETIPVADLNPAINKSEPEVLQEVGKQVKGSVVQTMAPKTEPMEANTPKFIEKVKIEPGKGSLKRAFSATPTPDPATKRLKLENGELEKRLAEKKKALAEKRASRIKSQNKASEAQKKAASAEARRKEALEKMLAEMEDEIAEEERLAQEAEEQLEASEATMEETAQEGSENEEI</sequence>
<protein>
    <submittedName>
        <fullName evidence="2">Uncharacterized protein</fullName>
    </submittedName>
</protein>
<dbReference type="AlphaFoldDB" id="A0A517LA58"/>
<evidence type="ECO:0000313" key="3">
    <source>
        <dbReference type="Proteomes" id="UP000316270"/>
    </source>
</evidence>
<proteinExistence type="predicted"/>
<dbReference type="Proteomes" id="UP000316270">
    <property type="component" value="Chromosome 8"/>
</dbReference>
<keyword evidence="3" id="KW-1185">Reference proteome</keyword>
<feature type="compositionally biased region" description="Basic and acidic residues" evidence="1">
    <location>
        <begin position="584"/>
        <end position="611"/>
    </location>
</feature>
<feature type="compositionally biased region" description="Acidic residues" evidence="1">
    <location>
        <begin position="658"/>
        <end position="683"/>
    </location>
</feature>
<feature type="compositionally biased region" description="Low complexity" evidence="1">
    <location>
        <begin position="615"/>
        <end position="630"/>
    </location>
</feature>
<dbReference type="OrthoDB" id="5309154at2759"/>